<proteinExistence type="predicted"/>
<dbReference type="Proteomes" id="UP001499884">
    <property type="component" value="Unassembled WGS sequence"/>
</dbReference>
<protein>
    <recommendedName>
        <fullName evidence="1">Glucose-6-phosphate dehydrogenase C-terminal domain-containing protein</fullName>
    </recommendedName>
</protein>
<dbReference type="InterPro" id="IPR022675">
    <property type="entry name" value="G6P_DH_C"/>
</dbReference>
<gene>
    <name evidence="2" type="ORF">GCM10023082_12070</name>
</gene>
<dbReference type="RefSeq" id="WP_345642128.1">
    <property type="nucleotide sequence ID" value="NZ_BAABEP010000004.1"/>
</dbReference>
<evidence type="ECO:0000313" key="2">
    <source>
        <dbReference type="EMBL" id="GAA3715973.1"/>
    </source>
</evidence>
<keyword evidence="3" id="KW-1185">Reference proteome</keyword>
<evidence type="ECO:0000259" key="1">
    <source>
        <dbReference type="Pfam" id="PF02781"/>
    </source>
</evidence>
<comment type="caution">
    <text evidence="2">The sequence shown here is derived from an EMBL/GenBank/DDBJ whole genome shotgun (WGS) entry which is preliminary data.</text>
</comment>
<evidence type="ECO:0000313" key="3">
    <source>
        <dbReference type="Proteomes" id="UP001499884"/>
    </source>
</evidence>
<reference evidence="3" key="1">
    <citation type="journal article" date="2019" name="Int. J. Syst. Evol. Microbiol.">
        <title>The Global Catalogue of Microorganisms (GCM) 10K type strain sequencing project: providing services to taxonomists for standard genome sequencing and annotation.</title>
        <authorList>
            <consortium name="The Broad Institute Genomics Platform"/>
            <consortium name="The Broad Institute Genome Sequencing Center for Infectious Disease"/>
            <person name="Wu L."/>
            <person name="Ma J."/>
        </authorList>
    </citation>
    <scope>NUCLEOTIDE SEQUENCE [LARGE SCALE GENOMIC DNA]</scope>
    <source>
        <strain evidence="3">JCM 30846</strain>
    </source>
</reference>
<dbReference type="Gene3D" id="3.30.360.10">
    <property type="entry name" value="Dihydrodipicolinate Reductase, domain 2"/>
    <property type="match status" value="1"/>
</dbReference>
<dbReference type="Pfam" id="PF02781">
    <property type="entry name" value="G6PD_C"/>
    <property type="match status" value="1"/>
</dbReference>
<dbReference type="SUPFAM" id="SSF55347">
    <property type="entry name" value="Glyceraldehyde-3-phosphate dehydrogenase-like, C-terminal domain"/>
    <property type="match status" value="1"/>
</dbReference>
<accession>A0ABP7EB16</accession>
<name>A0ABP7EB16_9ACTN</name>
<sequence length="85" mass="9322">MPFLLRTGKCLGATRRVVAVGFHRPPRALFAVGDGADLPEPVFELTDEPAVRLEVRAGEPGTRMRVGRAAVEARLDEVFERARPP</sequence>
<organism evidence="2 3">
    <name type="scientific">Streptomyces tremellae</name>
    <dbReference type="NCBI Taxonomy" id="1124239"/>
    <lineage>
        <taxon>Bacteria</taxon>
        <taxon>Bacillati</taxon>
        <taxon>Actinomycetota</taxon>
        <taxon>Actinomycetes</taxon>
        <taxon>Kitasatosporales</taxon>
        <taxon>Streptomycetaceae</taxon>
        <taxon>Streptomyces</taxon>
    </lineage>
</organism>
<feature type="domain" description="Glucose-6-phosphate dehydrogenase C-terminal" evidence="1">
    <location>
        <begin position="2"/>
        <end position="81"/>
    </location>
</feature>
<dbReference type="EMBL" id="BAABEP010000004">
    <property type="protein sequence ID" value="GAA3715973.1"/>
    <property type="molecule type" value="Genomic_DNA"/>
</dbReference>